<organism evidence="1 2">
    <name type="scientific">Candidatus Segetimicrobium genomatis</name>
    <dbReference type="NCBI Taxonomy" id="2569760"/>
    <lineage>
        <taxon>Bacteria</taxon>
        <taxon>Bacillati</taxon>
        <taxon>Candidatus Sysuimicrobiota</taxon>
        <taxon>Candidatus Sysuimicrobiia</taxon>
        <taxon>Candidatus Sysuimicrobiales</taxon>
        <taxon>Candidatus Segetimicrobiaceae</taxon>
        <taxon>Candidatus Segetimicrobium</taxon>
    </lineage>
</organism>
<evidence type="ECO:0000313" key="2">
    <source>
        <dbReference type="Proteomes" id="UP000315217"/>
    </source>
</evidence>
<gene>
    <name evidence="1" type="ORF">E6G98_12690</name>
</gene>
<proteinExistence type="predicted"/>
<comment type="caution">
    <text evidence="1">The sequence shown here is derived from an EMBL/GenBank/DDBJ whole genome shotgun (WGS) entry which is preliminary data.</text>
</comment>
<sequence length="130" mass="14052">MKTERLAIALTAINLVLLLLNLVQARSTTARTVTPILRARALELVDEHNVVRVRLNVKESELNLFDKNGIIRVKLGAGEDGSGLVLSEGGTDASRGYVQIIARQTGTPDRPATTSITLRAADGRQRVITP</sequence>
<dbReference type="Proteomes" id="UP000315217">
    <property type="component" value="Unassembled WGS sequence"/>
</dbReference>
<evidence type="ECO:0000313" key="1">
    <source>
        <dbReference type="EMBL" id="TMJ08141.1"/>
    </source>
</evidence>
<dbReference type="AlphaFoldDB" id="A0A537LJG4"/>
<dbReference type="EMBL" id="VBAI01000212">
    <property type="protein sequence ID" value="TMJ08141.1"/>
    <property type="molecule type" value="Genomic_DNA"/>
</dbReference>
<protein>
    <submittedName>
        <fullName evidence="1">Uncharacterized protein</fullName>
    </submittedName>
</protein>
<reference evidence="1 2" key="1">
    <citation type="journal article" date="2019" name="Nat. Microbiol.">
        <title>Mediterranean grassland soil C-N compound turnover is dependent on rainfall and depth, and is mediated by genomically divergent microorganisms.</title>
        <authorList>
            <person name="Diamond S."/>
            <person name="Andeer P.F."/>
            <person name="Li Z."/>
            <person name="Crits-Christoph A."/>
            <person name="Burstein D."/>
            <person name="Anantharaman K."/>
            <person name="Lane K.R."/>
            <person name="Thomas B.C."/>
            <person name="Pan C."/>
            <person name="Northen T.R."/>
            <person name="Banfield J.F."/>
        </authorList>
    </citation>
    <scope>NUCLEOTIDE SEQUENCE [LARGE SCALE GENOMIC DNA]</scope>
    <source>
        <strain evidence="1">NP_1</strain>
    </source>
</reference>
<accession>A0A537LJG4</accession>
<name>A0A537LJG4_9BACT</name>